<protein>
    <recommendedName>
        <fullName evidence="3">RNase H type-1 domain-containing protein</fullName>
    </recommendedName>
</protein>
<evidence type="ECO:0000313" key="2">
    <source>
        <dbReference type="Proteomes" id="UP000824120"/>
    </source>
</evidence>
<evidence type="ECO:0008006" key="3">
    <source>
        <dbReference type="Google" id="ProtNLM"/>
    </source>
</evidence>
<name>A0A9J5ZS99_SOLCO</name>
<accession>A0A9J5ZS99</accession>
<dbReference type="Proteomes" id="UP000824120">
    <property type="component" value="Chromosome 3"/>
</dbReference>
<keyword evidence="2" id="KW-1185">Reference proteome</keyword>
<comment type="caution">
    <text evidence="1">The sequence shown here is derived from an EMBL/GenBank/DDBJ whole genome shotgun (WGS) entry which is preliminary data.</text>
</comment>
<proteinExistence type="predicted"/>
<dbReference type="AlphaFoldDB" id="A0A9J5ZS99"/>
<sequence>MQHGYGKIILEVDSEILMKWITANKLQQITTSLEFFQCKHSYREASFSVDYLLKLSHTLDITQHFYTYNQLATAVKGSYILEQQGMKNFERKKLKRIKKPL</sequence>
<dbReference type="OrthoDB" id="1270183at2759"/>
<organism evidence="1 2">
    <name type="scientific">Solanum commersonii</name>
    <name type="common">Commerson's wild potato</name>
    <name type="synonym">Commerson's nightshade</name>
    <dbReference type="NCBI Taxonomy" id="4109"/>
    <lineage>
        <taxon>Eukaryota</taxon>
        <taxon>Viridiplantae</taxon>
        <taxon>Streptophyta</taxon>
        <taxon>Embryophyta</taxon>
        <taxon>Tracheophyta</taxon>
        <taxon>Spermatophyta</taxon>
        <taxon>Magnoliopsida</taxon>
        <taxon>eudicotyledons</taxon>
        <taxon>Gunneridae</taxon>
        <taxon>Pentapetalae</taxon>
        <taxon>asterids</taxon>
        <taxon>lamiids</taxon>
        <taxon>Solanales</taxon>
        <taxon>Solanaceae</taxon>
        <taxon>Solanoideae</taxon>
        <taxon>Solaneae</taxon>
        <taxon>Solanum</taxon>
    </lineage>
</organism>
<evidence type="ECO:0000313" key="1">
    <source>
        <dbReference type="EMBL" id="KAG5615056.1"/>
    </source>
</evidence>
<gene>
    <name evidence="1" type="ORF">H5410_014880</name>
</gene>
<reference evidence="1 2" key="1">
    <citation type="submission" date="2020-09" db="EMBL/GenBank/DDBJ databases">
        <title>De no assembly of potato wild relative species, Solanum commersonii.</title>
        <authorList>
            <person name="Cho K."/>
        </authorList>
    </citation>
    <scope>NUCLEOTIDE SEQUENCE [LARGE SCALE GENOMIC DNA]</scope>
    <source>
        <strain evidence="1">LZ3.2</strain>
        <tissue evidence="1">Leaf</tissue>
    </source>
</reference>
<dbReference type="EMBL" id="JACXVP010000003">
    <property type="protein sequence ID" value="KAG5615056.1"/>
    <property type="molecule type" value="Genomic_DNA"/>
</dbReference>